<sequence length="172" mass="19414">ENIASTISSVKINETTSKLLRESREMTEQMRSQEEEMRQNMEELQATQEEMERSQRDREDKEKIINYTNMMIELDDRFQVTSINNIASEKLKYNFSDLSGSGFEKIVESKVGFSKMKQALSEGRTASGVLKVRQKSGDSINVQFSGGVLHSQGSGSNKYLLIGAVISTEELV</sequence>
<evidence type="ECO:0000256" key="1">
    <source>
        <dbReference type="SAM" id="MobiDB-lite"/>
    </source>
</evidence>
<organism evidence="2 3">
    <name type="scientific">Marivirga lumbricoides</name>
    <dbReference type="NCBI Taxonomy" id="1046115"/>
    <lineage>
        <taxon>Bacteria</taxon>
        <taxon>Pseudomonadati</taxon>
        <taxon>Bacteroidota</taxon>
        <taxon>Cytophagia</taxon>
        <taxon>Cytophagales</taxon>
        <taxon>Marivirgaceae</taxon>
        <taxon>Marivirga</taxon>
    </lineage>
</organism>
<reference evidence="2 3" key="1">
    <citation type="submission" date="2018-03" db="EMBL/GenBank/DDBJ databases">
        <title>Cross-interface Injection: A General Nanoliter Liquid Handling Method Applied to Single Cells Genome Amplification Automated Nanoliter Liquid Handling Applied to Single Cell Multiple Displacement Amplification.</title>
        <authorList>
            <person name="Yun J."/>
            <person name="Xu P."/>
            <person name="Xu J."/>
            <person name="Dai X."/>
            <person name="Wang Y."/>
            <person name="Zheng X."/>
            <person name="Cao C."/>
            <person name="Yi Q."/>
            <person name="Zhu Y."/>
            <person name="Wang L."/>
            <person name="Dong Z."/>
            <person name="Huang Y."/>
            <person name="Huang L."/>
            <person name="Du W."/>
        </authorList>
    </citation>
    <scope>NUCLEOTIDE SEQUENCE [LARGE SCALE GENOMIC DNA]</scope>
    <source>
        <strain evidence="2 3">Z-D1-2</strain>
    </source>
</reference>
<dbReference type="EMBL" id="PYVU01000400">
    <property type="protein sequence ID" value="PTB91348.1"/>
    <property type="molecule type" value="Genomic_DNA"/>
</dbReference>
<accession>A0A2T4DC43</accession>
<proteinExistence type="predicted"/>
<keyword evidence="2" id="KW-0418">Kinase</keyword>
<feature type="compositionally biased region" description="Basic and acidic residues" evidence="1">
    <location>
        <begin position="19"/>
        <end position="41"/>
    </location>
</feature>
<dbReference type="SUPFAM" id="SSF55785">
    <property type="entry name" value="PYP-like sensor domain (PAS domain)"/>
    <property type="match status" value="1"/>
</dbReference>
<dbReference type="Proteomes" id="UP000240608">
    <property type="component" value="Unassembled WGS sequence"/>
</dbReference>
<feature type="compositionally biased region" description="Basic and acidic residues" evidence="1">
    <location>
        <begin position="50"/>
        <end position="59"/>
    </location>
</feature>
<gene>
    <name evidence="2" type="ORF">C9994_15700</name>
</gene>
<evidence type="ECO:0000313" key="3">
    <source>
        <dbReference type="Proteomes" id="UP000240608"/>
    </source>
</evidence>
<feature type="non-terminal residue" evidence="2">
    <location>
        <position position="1"/>
    </location>
</feature>
<dbReference type="GO" id="GO:0016301">
    <property type="term" value="F:kinase activity"/>
    <property type="evidence" value="ECO:0007669"/>
    <property type="project" value="UniProtKB-KW"/>
</dbReference>
<dbReference type="AlphaFoldDB" id="A0A2T4DC43"/>
<name>A0A2T4DC43_9BACT</name>
<dbReference type="InterPro" id="IPR035965">
    <property type="entry name" value="PAS-like_dom_sf"/>
</dbReference>
<comment type="caution">
    <text evidence="2">The sequence shown here is derived from an EMBL/GenBank/DDBJ whole genome shotgun (WGS) entry which is preliminary data.</text>
</comment>
<evidence type="ECO:0000313" key="2">
    <source>
        <dbReference type="EMBL" id="PTB91348.1"/>
    </source>
</evidence>
<protein>
    <submittedName>
        <fullName evidence="2">Histidine kinase</fullName>
    </submittedName>
</protein>
<feature type="region of interest" description="Disordered" evidence="1">
    <location>
        <begin position="16"/>
        <end position="59"/>
    </location>
</feature>
<keyword evidence="2" id="KW-0808">Transferase</keyword>